<gene>
    <name evidence="2" type="ORF">GALL_75600</name>
</gene>
<organism evidence="2">
    <name type="scientific">mine drainage metagenome</name>
    <dbReference type="NCBI Taxonomy" id="410659"/>
    <lineage>
        <taxon>unclassified sequences</taxon>
        <taxon>metagenomes</taxon>
        <taxon>ecological metagenomes</taxon>
    </lineage>
</organism>
<dbReference type="EMBL" id="MLJW01000022">
    <property type="protein sequence ID" value="OIR10789.1"/>
    <property type="molecule type" value="Genomic_DNA"/>
</dbReference>
<protein>
    <recommendedName>
        <fullName evidence="1">PepSY domain-containing protein</fullName>
    </recommendedName>
</protein>
<dbReference type="Pfam" id="PF13670">
    <property type="entry name" value="PepSY_2"/>
    <property type="match status" value="1"/>
</dbReference>
<name>A0A1J5T3F8_9ZZZZ</name>
<proteinExistence type="predicted"/>
<dbReference type="InterPro" id="IPR025711">
    <property type="entry name" value="PepSY"/>
</dbReference>
<comment type="caution">
    <text evidence="2">The sequence shown here is derived from an EMBL/GenBank/DDBJ whole genome shotgun (WGS) entry which is preliminary data.</text>
</comment>
<accession>A0A1J5T3F8</accession>
<evidence type="ECO:0000313" key="2">
    <source>
        <dbReference type="EMBL" id="OIR10789.1"/>
    </source>
</evidence>
<dbReference type="AlphaFoldDB" id="A0A1J5T3F8"/>
<feature type="domain" description="PepSY" evidence="1">
    <location>
        <begin position="6"/>
        <end position="87"/>
    </location>
</feature>
<sequence>MRIKHIVIAISLITLSTPLLARTFNCTNLDKAHWIPAGEMQNKLAQQGYQIISLNPDNTCYKAVLKARNGQKFEGVYDPVEGHPLRRQNM</sequence>
<reference evidence="2" key="1">
    <citation type="submission" date="2016-10" db="EMBL/GenBank/DDBJ databases">
        <title>Sequence of Gallionella enrichment culture.</title>
        <authorList>
            <person name="Poehlein A."/>
            <person name="Muehling M."/>
            <person name="Daniel R."/>
        </authorList>
    </citation>
    <scope>NUCLEOTIDE SEQUENCE</scope>
</reference>
<evidence type="ECO:0000259" key="1">
    <source>
        <dbReference type="Pfam" id="PF13670"/>
    </source>
</evidence>